<organism evidence="2 3">
    <name type="scientific">Roseibium salinum</name>
    <dbReference type="NCBI Taxonomy" id="1604349"/>
    <lineage>
        <taxon>Bacteria</taxon>
        <taxon>Pseudomonadati</taxon>
        <taxon>Pseudomonadota</taxon>
        <taxon>Alphaproteobacteria</taxon>
        <taxon>Hyphomicrobiales</taxon>
        <taxon>Stappiaceae</taxon>
        <taxon>Roseibium</taxon>
    </lineage>
</organism>
<reference evidence="2 3" key="1">
    <citation type="journal article" date="2016" name="Int. J. Syst. Evol. Microbiol.">
        <title>Labrenzia salina sp. nov., isolated from the rhizosphere of the halophyte Arthrocnemum macrostachyum.</title>
        <authorList>
            <person name="Camacho M."/>
            <person name="Redondo-Gomez S."/>
            <person name="Rodriguez-Llorente I."/>
            <person name="Rohde M."/>
            <person name="Sproer C."/>
            <person name="Schumann P."/>
            <person name="Klenk H.P."/>
            <person name="Montero-Calasanz M.D.C."/>
        </authorList>
    </citation>
    <scope>NUCLEOTIDE SEQUENCE [LARGE SCALE GENOMIC DNA]</scope>
    <source>
        <strain evidence="2 3">DSM 29163</strain>
    </source>
</reference>
<gene>
    <name evidence="2" type="ORF">ON753_18830</name>
</gene>
<dbReference type="Proteomes" id="UP001300261">
    <property type="component" value="Unassembled WGS sequence"/>
</dbReference>
<sequence>MRLLKTAIAALALTAFAILPANACSLHKSAKAKEKMSVAETIVVPDVDTDVSTATNDLTDDVVKGTIILPAPGEKPAE</sequence>
<evidence type="ECO:0000313" key="2">
    <source>
        <dbReference type="EMBL" id="MCX2724401.1"/>
    </source>
</evidence>
<name>A0ABT3R521_9HYPH</name>
<dbReference type="RefSeq" id="WP_265964365.1">
    <property type="nucleotide sequence ID" value="NZ_JAPEVI010000003.1"/>
</dbReference>
<dbReference type="EMBL" id="JAPEVI010000003">
    <property type="protein sequence ID" value="MCX2724401.1"/>
    <property type="molecule type" value="Genomic_DNA"/>
</dbReference>
<keyword evidence="3" id="KW-1185">Reference proteome</keyword>
<protein>
    <submittedName>
        <fullName evidence="2">Uncharacterized protein</fullName>
    </submittedName>
</protein>
<feature type="chain" id="PRO_5047372480" evidence="1">
    <location>
        <begin position="24"/>
        <end position="78"/>
    </location>
</feature>
<evidence type="ECO:0000256" key="1">
    <source>
        <dbReference type="SAM" id="SignalP"/>
    </source>
</evidence>
<comment type="caution">
    <text evidence="2">The sequence shown here is derived from an EMBL/GenBank/DDBJ whole genome shotgun (WGS) entry which is preliminary data.</text>
</comment>
<evidence type="ECO:0000313" key="3">
    <source>
        <dbReference type="Proteomes" id="UP001300261"/>
    </source>
</evidence>
<feature type="signal peptide" evidence="1">
    <location>
        <begin position="1"/>
        <end position="23"/>
    </location>
</feature>
<keyword evidence="1" id="KW-0732">Signal</keyword>
<proteinExistence type="predicted"/>
<accession>A0ABT3R521</accession>